<sequence>MHQAGATMLSKTPRTGKRAHCYRRHSNRRPNRQTWFVGLPGISLLNDRLLCRRREKTMVRVMLGVILAALISPMVSHAQEMPARKPGLWEMQMSSSMAEGHAVLRQCIDERTDSELQKKAMQGDLGGDNCKVDGRRVDSTHWEFQARCQRQGISIVSQTQIAGDLQSAYQMDSVTRLQPPLMPGMAEVKSQIHMRYLGQCPADIKPGDTFMNGRRIN</sequence>
<proteinExistence type="predicted"/>
<protein>
    <submittedName>
        <fullName evidence="3">DUF3617 domain-containing protein</fullName>
    </submittedName>
</protein>
<keyword evidence="2" id="KW-1133">Transmembrane helix</keyword>
<dbReference type="InterPro" id="IPR022061">
    <property type="entry name" value="DUF3617"/>
</dbReference>
<feature type="compositionally biased region" description="Basic residues" evidence="1">
    <location>
        <begin position="14"/>
        <end position="25"/>
    </location>
</feature>
<name>A0A272ENF3_9RHOO</name>
<dbReference type="AlphaFoldDB" id="A0A272ENF3"/>
<reference evidence="4 5" key="2">
    <citation type="submission" date="2017-07" db="EMBL/GenBank/DDBJ databases">
        <title>Candidatus Dactylopiibacterium carminicum, a nitrogen-fixing symbiont of the cochineal insect Dactylopius coccus and Dactylopius opuntiae (Hemiptera: Coccoidea: Dactylopiidae).</title>
        <authorList>
            <person name="Vera A."/>
        </authorList>
    </citation>
    <scope>NUCLEOTIDE SEQUENCE [LARGE SCALE GENOMIC DNA]</scope>
    <source>
        <strain evidence="4 5">NFDCM</strain>
    </source>
</reference>
<evidence type="ECO:0000313" key="3">
    <source>
        <dbReference type="EMBL" id="KAF7598072.1"/>
    </source>
</evidence>
<keyword evidence="2" id="KW-0472">Membrane</keyword>
<feature type="transmembrane region" description="Helical" evidence="2">
    <location>
        <begin position="57"/>
        <end position="75"/>
    </location>
</feature>
<dbReference type="Proteomes" id="UP000623509">
    <property type="component" value="Unassembled WGS sequence"/>
</dbReference>
<evidence type="ECO:0000313" key="6">
    <source>
        <dbReference type="Proteomes" id="UP000623509"/>
    </source>
</evidence>
<dbReference type="Proteomes" id="UP000216107">
    <property type="component" value="Unassembled WGS sequence"/>
</dbReference>
<evidence type="ECO:0000256" key="2">
    <source>
        <dbReference type="SAM" id="Phobius"/>
    </source>
</evidence>
<gene>
    <name evidence="3" type="ORF">BGI27_15325</name>
    <name evidence="4" type="ORF">CGU29_15340</name>
</gene>
<feature type="region of interest" description="Disordered" evidence="1">
    <location>
        <begin position="1"/>
        <end position="25"/>
    </location>
</feature>
<reference evidence="3 6" key="1">
    <citation type="submission" date="2016-08" db="EMBL/GenBank/DDBJ databases">
        <title>Candidatus Dactylopiibacterium carminicum genome sequence.</title>
        <authorList>
            <person name="Ramirez-Puebla S.T."/>
            <person name="Ormeno-Orrillo E."/>
            <person name="Vera-Ponce De Leon A."/>
            <person name="Luis L."/>
            <person name="Sanchez-Flores A."/>
            <person name="Monica R."/>
            <person name="Martinez-Romero E."/>
        </authorList>
    </citation>
    <scope>NUCLEOTIDE SEQUENCE [LARGE SCALE GENOMIC DNA]</scope>
    <source>
        <strain evidence="3">END1</strain>
    </source>
</reference>
<organism evidence="4 5">
    <name type="scientific">Candidatus Dactylopiibacterium carminicum</name>
    <dbReference type="NCBI Taxonomy" id="857335"/>
    <lineage>
        <taxon>Bacteria</taxon>
        <taxon>Pseudomonadati</taxon>
        <taxon>Pseudomonadota</taxon>
        <taxon>Betaproteobacteria</taxon>
        <taxon>Rhodocyclales</taxon>
        <taxon>Rhodocyclaceae</taxon>
        <taxon>Candidatus Dactylopiibacterium</taxon>
    </lineage>
</organism>
<evidence type="ECO:0000313" key="5">
    <source>
        <dbReference type="Proteomes" id="UP000216107"/>
    </source>
</evidence>
<comment type="caution">
    <text evidence="4">The sequence shown here is derived from an EMBL/GenBank/DDBJ whole genome shotgun (WGS) entry which is preliminary data.</text>
</comment>
<dbReference type="Pfam" id="PF12276">
    <property type="entry name" value="DUF3617"/>
    <property type="match status" value="1"/>
</dbReference>
<dbReference type="EMBL" id="NMRN01000069">
    <property type="protein sequence ID" value="PAS91629.1"/>
    <property type="molecule type" value="Genomic_DNA"/>
</dbReference>
<dbReference type="EMBL" id="MDUX01000066">
    <property type="protein sequence ID" value="KAF7598072.1"/>
    <property type="molecule type" value="Genomic_DNA"/>
</dbReference>
<keyword evidence="6" id="KW-1185">Reference proteome</keyword>
<evidence type="ECO:0000313" key="4">
    <source>
        <dbReference type="EMBL" id="PAS91629.1"/>
    </source>
</evidence>
<dbReference type="OrthoDB" id="9181580at2"/>
<evidence type="ECO:0000256" key="1">
    <source>
        <dbReference type="SAM" id="MobiDB-lite"/>
    </source>
</evidence>
<keyword evidence="2" id="KW-0812">Transmembrane</keyword>
<accession>A0A272ENF3</accession>